<dbReference type="InterPro" id="IPR017850">
    <property type="entry name" value="Alkaline_phosphatase_core_sf"/>
</dbReference>
<organism evidence="1 2">
    <name type="scientific">Stratiformator vulcanicus</name>
    <dbReference type="NCBI Taxonomy" id="2527980"/>
    <lineage>
        <taxon>Bacteria</taxon>
        <taxon>Pseudomonadati</taxon>
        <taxon>Planctomycetota</taxon>
        <taxon>Planctomycetia</taxon>
        <taxon>Planctomycetales</taxon>
        <taxon>Planctomycetaceae</taxon>
        <taxon>Stratiformator</taxon>
    </lineage>
</organism>
<dbReference type="SUPFAM" id="SSF53649">
    <property type="entry name" value="Alkaline phosphatase-like"/>
    <property type="match status" value="1"/>
</dbReference>
<dbReference type="PANTHER" id="PTHR43737:SF1">
    <property type="entry name" value="DUF1501 DOMAIN-CONTAINING PROTEIN"/>
    <property type="match status" value="1"/>
</dbReference>
<dbReference type="KEGG" id="svp:Pan189_12440"/>
<dbReference type="AlphaFoldDB" id="A0A517QZB1"/>
<dbReference type="Proteomes" id="UP000317318">
    <property type="component" value="Chromosome"/>
</dbReference>
<dbReference type="EMBL" id="CP036268">
    <property type="protein sequence ID" value="QDT36880.1"/>
    <property type="molecule type" value="Genomic_DNA"/>
</dbReference>
<dbReference type="InterPro" id="IPR010869">
    <property type="entry name" value="DUF1501"/>
</dbReference>
<name>A0A517QZB1_9PLAN</name>
<sequence length="441" mass="47931">MNSDLMKLSAFSRRCFVERAAKSFLGVSLGSLAGRALAAGGANLPDYPKGKGKAKSIIYLFMDGGMSHLDTLDPKPEKKDVQGPIGAIQTKIPGVQFGSVLPKLAQRADKFAVVRSLHHTMGNHEIGKYKVWTGYEQQTGITHPAMGAWVAKQAERLNPNLPSYVKMGGLAGHPANGFFEVKHAPLPITSPTEGIQNVKLRGEMTMDEFRRDLSLAQRIDRNFLARFDSKQVRAYGDLYKDAIAMMTSKDLGAFDIGKEPKEVQQRYGDDDFGKGCLLARRLVEHGVRFVEVSLGGWDTHTDNHKGVADRAKTLDGVLSALLDDLAAKGLIDSTLVVLTTEFGRSPKIDEYAGRNHFPIAYSSILAGGGVQGGQVHGKTSADGSYVVDGMIRPWELNSTIAYALGLDIYNMEMPFPGGQLFSIAGKDTQIDKAQPLTNLFS</sequence>
<evidence type="ECO:0008006" key="3">
    <source>
        <dbReference type="Google" id="ProtNLM"/>
    </source>
</evidence>
<dbReference type="PANTHER" id="PTHR43737">
    <property type="entry name" value="BLL7424 PROTEIN"/>
    <property type="match status" value="1"/>
</dbReference>
<gene>
    <name evidence="1" type="ORF">Pan189_12440</name>
</gene>
<proteinExistence type="predicted"/>
<evidence type="ECO:0000313" key="2">
    <source>
        <dbReference type="Proteomes" id="UP000317318"/>
    </source>
</evidence>
<reference evidence="1 2" key="1">
    <citation type="submission" date="2019-02" db="EMBL/GenBank/DDBJ databases">
        <title>Deep-cultivation of Planctomycetes and their phenomic and genomic characterization uncovers novel biology.</title>
        <authorList>
            <person name="Wiegand S."/>
            <person name="Jogler M."/>
            <person name="Boedeker C."/>
            <person name="Pinto D."/>
            <person name="Vollmers J."/>
            <person name="Rivas-Marin E."/>
            <person name="Kohn T."/>
            <person name="Peeters S.H."/>
            <person name="Heuer A."/>
            <person name="Rast P."/>
            <person name="Oberbeckmann S."/>
            <person name="Bunk B."/>
            <person name="Jeske O."/>
            <person name="Meyerdierks A."/>
            <person name="Storesund J.E."/>
            <person name="Kallscheuer N."/>
            <person name="Luecker S."/>
            <person name="Lage O.M."/>
            <person name="Pohl T."/>
            <person name="Merkel B.J."/>
            <person name="Hornburger P."/>
            <person name="Mueller R.-W."/>
            <person name="Bruemmer F."/>
            <person name="Labrenz M."/>
            <person name="Spormann A.M."/>
            <person name="Op den Camp H."/>
            <person name="Overmann J."/>
            <person name="Amann R."/>
            <person name="Jetten M.S.M."/>
            <person name="Mascher T."/>
            <person name="Medema M.H."/>
            <person name="Devos D.P."/>
            <person name="Kaster A.-K."/>
            <person name="Ovreas L."/>
            <person name="Rohde M."/>
            <person name="Galperin M.Y."/>
            <person name="Jogler C."/>
        </authorList>
    </citation>
    <scope>NUCLEOTIDE SEQUENCE [LARGE SCALE GENOMIC DNA]</scope>
    <source>
        <strain evidence="1 2">Pan189</strain>
    </source>
</reference>
<dbReference type="RefSeq" id="WP_145363047.1">
    <property type="nucleotide sequence ID" value="NZ_CP036268.1"/>
</dbReference>
<accession>A0A517QZB1</accession>
<evidence type="ECO:0000313" key="1">
    <source>
        <dbReference type="EMBL" id="QDT36880.1"/>
    </source>
</evidence>
<protein>
    <recommendedName>
        <fullName evidence="3">Sulfatase</fullName>
    </recommendedName>
</protein>
<dbReference type="OrthoDB" id="127333at2"/>
<keyword evidence="2" id="KW-1185">Reference proteome</keyword>
<dbReference type="Pfam" id="PF07394">
    <property type="entry name" value="DUF1501"/>
    <property type="match status" value="1"/>
</dbReference>